<evidence type="ECO:0000256" key="1">
    <source>
        <dbReference type="SAM" id="Phobius"/>
    </source>
</evidence>
<comment type="caution">
    <text evidence="2">The sequence shown here is derived from an EMBL/GenBank/DDBJ whole genome shotgun (WGS) entry which is preliminary data.</text>
</comment>
<dbReference type="RefSeq" id="WP_367407537.1">
    <property type="nucleotide sequence ID" value="NZ_JARNBH010000019.1"/>
</dbReference>
<name>A0AAW9NE38_9BACI</name>
<sequence>MEGLEIYDFLRLVFITFMISLIVITIILLVQKKRSNLVNGFTVSITSIISIIVSGINLIIIGYIADELNLGGDVISSYLFLIILGLSIFNLFLYFKNKNSIISD</sequence>
<keyword evidence="1" id="KW-0812">Transmembrane</keyword>
<feature type="transmembrane region" description="Helical" evidence="1">
    <location>
        <begin position="37"/>
        <end position="65"/>
    </location>
</feature>
<evidence type="ECO:0000313" key="3">
    <source>
        <dbReference type="Proteomes" id="UP001307168"/>
    </source>
</evidence>
<dbReference type="Proteomes" id="UP001307168">
    <property type="component" value="Unassembled WGS sequence"/>
</dbReference>
<keyword evidence="1" id="KW-1133">Transmembrane helix</keyword>
<organism evidence="2 3">
    <name type="scientific">Peribacillus castrilensis</name>
    <dbReference type="NCBI Taxonomy" id="2897690"/>
    <lineage>
        <taxon>Bacteria</taxon>
        <taxon>Bacillati</taxon>
        <taxon>Bacillota</taxon>
        <taxon>Bacilli</taxon>
        <taxon>Bacillales</taxon>
        <taxon>Bacillaceae</taxon>
        <taxon>Peribacillus</taxon>
    </lineage>
</organism>
<evidence type="ECO:0008006" key="4">
    <source>
        <dbReference type="Google" id="ProtNLM"/>
    </source>
</evidence>
<accession>A0AAW9NE38</accession>
<evidence type="ECO:0000313" key="2">
    <source>
        <dbReference type="EMBL" id="MEC0275346.1"/>
    </source>
</evidence>
<dbReference type="AlphaFoldDB" id="A0AAW9NE38"/>
<feature type="transmembrane region" description="Helical" evidence="1">
    <location>
        <begin position="12"/>
        <end position="30"/>
    </location>
</feature>
<reference evidence="2 3" key="1">
    <citation type="submission" date="2023-03" db="EMBL/GenBank/DDBJ databases">
        <title>Bacillus Genome Sequencing.</title>
        <authorList>
            <person name="Dunlap C."/>
        </authorList>
    </citation>
    <scope>NUCLEOTIDE SEQUENCE [LARGE SCALE GENOMIC DNA]</scope>
    <source>
        <strain evidence="2 3">B-41290</strain>
    </source>
</reference>
<feature type="transmembrane region" description="Helical" evidence="1">
    <location>
        <begin position="77"/>
        <end position="95"/>
    </location>
</feature>
<dbReference type="EMBL" id="JARNBH010000019">
    <property type="protein sequence ID" value="MEC0275346.1"/>
    <property type="molecule type" value="Genomic_DNA"/>
</dbReference>
<keyword evidence="1" id="KW-0472">Membrane</keyword>
<protein>
    <recommendedName>
        <fullName evidence="4">YesK-like protein</fullName>
    </recommendedName>
</protein>
<gene>
    <name evidence="2" type="ORF">P4706_20050</name>
</gene>
<keyword evidence="3" id="KW-1185">Reference proteome</keyword>
<proteinExistence type="predicted"/>